<evidence type="ECO:0000256" key="7">
    <source>
        <dbReference type="ARBA" id="ARBA00023136"/>
    </source>
</evidence>
<evidence type="ECO:0000256" key="5">
    <source>
        <dbReference type="ARBA" id="ARBA00022725"/>
    </source>
</evidence>
<dbReference type="PANTHER" id="PTHR21137:SF35">
    <property type="entry name" value="ODORANT RECEPTOR 19A-RELATED"/>
    <property type="match status" value="1"/>
</dbReference>
<feature type="transmembrane region" description="Helical" evidence="10">
    <location>
        <begin position="216"/>
        <end position="239"/>
    </location>
</feature>
<keyword evidence="8" id="KW-0675">Receptor</keyword>
<dbReference type="EMBL" id="JAYRBN010000063">
    <property type="protein sequence ID" value="KAL2738169.1"/>
    <property type="molecule type" value="Genomic_DNA"/>
</dbReference>
<dbReference type="GO" id="GO:0005886">
    <property type="term" value="C:plasma membrane"/>
    <property type="evidence" value="ECO:0007669"/>
    <property type="project" value="UniProtKB-SubCell"/>
</dbReference>
<evidence type="ECO:0000256" key="1">
    <source>
        <dbReference type="ARBA" id="ARBA00004651"/>
    </source>
</evidence>
<keyword evidence="6 10" id="KW-1133">Transmembrane helix</keyword>
<reference evidence="11 12" key="1">
    <citation type="journal article" date="2024" name="Ann. Entomol. Soc. Am.">
        <title>Genomic analyses of the southern and eastern yellowjacket wasps (Hymenoptera: Vespidae) reveal evolutionary signatures of social life.</title>
        <authorList>
            <person name="Catto M.A."/>
            <person name="Caine P.B."/>
            <person name="Orr S.E."/>
            <person name="Hunt B.G."/>
            <person name="Goodisman M.A.D."/>
        </authorList>
    </citation>
    <scope>NUCLEOTIDE SEQUENCE [LARGE SCALE GENOMIC DNA]</scope>
    <source>
        <strain evidence="11">232</strain>
        <tissue evidence="11">Head and thorax</tissue>
    </source>
</reference>
<evidence type="ECO:0000313" key="11">
    <source>
        <dbReference type="EMBL" id="KAL2738169.1"/>
    </source>
</evidence>
<feature type="transmembrane region" description="Helical" evidence="10">
    <location>
        <begin position="102"/>
        <end position="121"/>
    </location>
</feature>
<dbReference type="InterPro" id="IPR004117">
    <property type="entry name" value="7tm6_olfct_rcpt"/>
</dbReference>
<dbReference type="PANTHER" id="PTHR21137">
    <property type="entry name" value="ODORANT RECEPTOR"/>
    <property type="match status" value="1"/>
</dbReference>
<keyword evidence="12" id="KW-1185">Reference proteome</keyword>
<feature type="transmembrane region" description="Helical" evidence="10">
    <location>
        <begin position="385"/>
        <end position="403"/>
    </location>
</feature>
<evidence type="ECO:0000256" key="3">
    <source>
        <dbReference type="ARBA" id="ARBA00022606"/>
    </source>
</evidence>
<name>A0ABD2BZJ3_VESMC</name>
<keyword evidence="7 10" id="KW-0472">Membrane</keyword>
<feature type="transmembrane region" description="Helical" evidence="10">
    <location>
        <begin position="672"/>
        <end position="692"/>
    </location>
</feature>
<evidence type="ECO:0000313" key="12">
    <source>
        <dbReference type="Proteomes" id="UP001607303"/>
    </source>
</evidence>
<feature type="transmembrane region" description="Helical" evidence="10">
    <location>
        <begin position="545"/>
        <end position="565"/>
    </location>
</feature>
<feature type="transmembrane region" description="Helical" evidence="10">
    <location>
        <begin position="141"/>
        <end position="160"/>
    </location>
</feature>
<evidence type="ECO:0000256" key="4">
    <source>
        <dbReference type="ARBA" id="ARBA00022692"/>
    </source>
</evidence>
<comment type="subcellular location">
    <subcellularLocation>
        <location evidence="1">Cell membrane</location>
        <topology evidence="1">Multi-pass membrane protein</topology>
    </subcellularLocation>
</comment>
<feature type="transmembrane region" description="Helical" evidence="10">
    <location>
        <begin position="430"/>
        <end position="452"/>
    </location>
</feature>
<evidence type="ECO:0000256" key="6">
    <source>
        <dbReference type="ARBA" id="ARBA00022989"/>
    </source>
</evidence>
<protein>
    <submittedName>
        <fullName evidence="11">Uncharacterized protein</fullName>
    </submittedName>
</protein>
<dbReference type="AlphaFoldDB" id="A0ABD2BZJ3"/>
<dbReference type="GO" id="GO:0007165">
    <property type="term" value="P:signal transduction"/>
    <property type="evidence" value="ECO:0007669"/>
    <property type="project" value="UniProtKB-KW"/>
</dbReference>
<keyword evidence="9" id="KW-0807">Transducer</keyword>
<feature type="transmembrane region" description="Helical" evidence="10">
    <location>
        <begin position="192"/>
        <end position="210"/>
    </location>
</feature>
<dbReference type="Proteomes" id="UP001607303">
    <property type="component" value="Unassembled WGS sequence"/>
</dbReference>
<evidence type="ECO:0000256" key="10">
    <source>
        <dbReference type="SAM" id="Phobius"/>
    </source>
</evidence>
<evidence type="ECO:0000256" key="8">
    <source>
        <dbReference type="ARBA" id="ARBA00023170"/>
    </source>
</evidence>
<keyword evidence="2" id="KW-1003">Cell membrane</keyword>
<keyword evidence="5" id="KW-0552">Olfaction</keyword>
<feature type="transmembrane region" description="Helical" evidence="10">
    <location>
        <begin position="464"/>
        <end position="485"/>
    </location>
</feature>
<proteinExistence type="predicted"/>
<keyword evidence="4 10" id="KW-0812">Transmembrane</keyword>
<dbReference type="Pfam" id="PF02949">
    <property type="entry name" value="7tm_6"/>
    <property type="match status" value="2"/>
</dbReference>
<sequence length="767" mass="90279">MEVIHFNVMLYRFDHYGIIMIRTIGCDDVVINLKHDATDSNKGVIRMYNKVEARGLFILRKITYFRMSVRSISYFEQHFLFSYRLVQLITGLHYYQSSYDQLYLFCVITVFLSTMILYQFHQLLTSDLKFQSNLNILQKTFIALFIMIIYSGIYFSFSTIKIISIHLKFDYEHLLDIEELSIFQKYTKECKLYTIIMIGLNNLYTISVISPSILNIFQYIFGTLEDIQLILLFPVNYVLNTDMLMKIRIPFERNQNYIPRISYSGTSQKELDWIVDIIKRYIRVTKLVSMFQLSEILLNISKTIECGIYIAGSLLVTYLICYIGQMLINHNSTVLEELCQIPFYVLSEKTQKLLLFVIARSMRPCQISTNDIFVVSHELFANVSINKLLIFNALIFTRGLIYFERHYLFSNRLVQLLIGFRPSQSLSTQLLLFCMIIVFLFPMIAHQFYQLYTSDVTLHSAIKVLQNMLASLCFMITYSTIFFNFETMKSIYAHFKFDYMQLSDENELNIFEKYTKQSKIYTYCFIDKSHLKLPFSINGVTTPGVLYYSLLIYQTIAIYILITIANVCYTSYLTFVQHACCQLSILKLKIRQPFLNKKTYSQKTWLNKKNEEFNWIVDIIMRHRRVTKFVYLLNYLSKITYIIVISFAMFLIVLDLLNIFQLTAILRNIGELMECSFYIVGSLFNIYINFYIGQTLINHSNAAFEELRQVPFYILSTKTQKLLLTITLRSMKPCMLSIGGIFISSYEVFSAILEKAFSFAMVFYNVH</sequence>
<keyword evidence="3" id="KW-0716">Sensory transduction</keyword>
<feature type="transmembrane region" description="Helical" evidence="10">
    <location>
        <begin position="639"/>
        <end position="660"/>
    </location>
</feature>
<organism evidence="11 12">
    <name type="scientific">Vespula maculifrons</name>
    <name type="common">Eastern yellow jacket</name>
    <name type="synonym">Wasp</name>
    <dbReference type="NCBI Taxonomy" id="7453"/>
    <lineage>
        <taxon>Eukaryota</taxon>
        <taxon>Metazoa</taxon>
        <taxon>Ecdysozoa</taxon>
        <taxon>Arthropoda</taxon>
        <taxon>Hexapoda</taxon>
        <taxon>Insecta</taxon>
        <taxon>Pterygota</taxon>
        <taxon>Neoptera</taxon>
        <taxon>Endopterygota</taxon>
        <taxon>Hymenoptera</taxon>
        <taxon>Apocrita</taxon>
        <taxon>Aculeata</taxon>
        <taxon>Vespoidea</taxon>
        <taxon>Vespidae</taxon>
        <taxon>Vespinae</taxon>
        <taxon>Vespula</taxon>
    </lineage>
</organism>
<dbReference type="GO" id="GO:0007608">
    <property type="term" value="P:sensory perception of smell"/>
    <property type="evidence" value="ECO:0007669"/>
    <property type="project" value="UniProtKB-KW"/>
</dbReference>
<evidence type="ECO:0000256" key="9">
    <source>
        <dbReference type="ARBA" id="ARBA00023224"/>
    </source>
</evidence>
<gene>
    <name evidence="11" type="ORF">V1477_011528</name>
</gene>
<evidence type="ECO:0000256" key="2">
    <source>
        <dbReference type="ARBA" id="ARBA00022475"/>
    </source>
</evidence>
<feature type="transmembrane region" description="Helical" evidence="10">
    <location>
        <begin position="306"/>
        <end position="328"/>
    </location>
</feature>
<comment type="caution">
    <text evidence="11">The sequence shown here is derived from an EMBL/GenBank/DDBJ whole genome shotgun (WGS) entry which is preliminary data.</text>
</comment>
<accession>A0ABD2BZJ3</accession>